<organism evidence="2 3">
    <name type="scientific">Nelumbo nucifera</name>
    <name type="common">Sacred lotus</name>
    <dbReference type="NCBI Taxonomy" id="4432"/>
    <lineage>
        <taxon>Eukaryota</taxon>
        <taxon>Viridiplantae</taxon>
        <taxon>Streptophyta</taxon>
        <taxon>Embryophyta</taxon>
        <taxon>Tracheophyta</taxon>
        <taxon>Spermatophyta</taxon>
        <taxon>Magnoliopsida</taxon>
        <taxon>Proteales</taxon>
        <taxon>Nelumbonaceae</taxon>
        <taxon>Nelumbo</taxon>
    </lineage>
</organism>
<dbReference type="AlphaFoldDB" id="A0A822Z6I5"/>
<keyword evidence="3" id="KW-1185">Reference proteome</keyword>
<feature type="region of interest" description="Disordered" evidence="1">
    <location>
        <begin position="1"/>
        <end position="84"/>
    </location>
</feature>
<proteinExistence type="predicted"/>
<feature type="compositionally biased region" description="Basic and acidic residues" evidence="1">
    <location>
        <begin position="90"/>
        <end position="102"/>
    </location>
</feature>
<evidence type="ECO:0000313" key="3">
    <source>
        <dbReference type="Proteomes" id="UP000607653"/>
    </source>
</evidence>
<dbReference type="EMBL" id="DUZY01000005">
    <property type="protein sequence ID" value="DAD40672.1"/>
    <property type="molecule type" value="Genomic_DNA"/>
</dbReference>
<feature type="region of interest" description="Disordered" evidence="1">
    <location>
        <begin position="90"/>
        <end position="109"/>
    </location>
</feature>
<feature type="region of interest" description="Disordered" evidence="1">
    <location>
        <begin position="487"/>
        <end position="514"/>
    </location>
</feature>
<dbReference type="PANTHER" id="PTHR12069">
    <property type="entry name" value="DNA-DIRECTED RNA POLYMERASES III 80 KDA POLYPEPTIDE RNA POLYMERASE III SUBUNIT 5"/>
    <property type="match status" value="1"/>
</dbReference>
<reference evidence="2 3" key="1">
    <citation type="journal article" date="2020" name="Mol. Biol. Evol.">
        <title>Distinct Expression and Methylation Patterns for Genes with Different Fates following a Single Whole-Genome Duplication in Flowering Plants.</title>
        <authorList>
            <person name="Shi T."/>
            <person name="Rahmani R.S."/>
            <person name="Gugger P.F."/>
            <person name="Wang M."/>
            <person name="Li H."/>
            <person name="Zhang Y."/>
            <person name="Li Z."/>
            <person name="Wang Q."/>
            <person name="Van de Peer Y."/>
            <person name="Marchal K."/>
            <person name="Chen J."/>
        </authorList>
    </citation>
    <scope>NUCLEOTIDE SEQUENCE [LARGE SCALE GENOMIC DNA]</scope>
    <source>
        <tissue evidence="2">Leaf</tissue>
    </source>
</reference>
<evidence type="ECO:0000313" key="2">
    <source>
        <dbReference type="EMBL" id="DAD40672.1"/>
    </source>
</evidence>
<evidence type="ECO:0000256" key="1">
    <source>
        <dbReference type="SAM" id="MobiDB-lite"/>
    </source>
</evidence>
<feature type="compositionally biased region" description="Polar residues" evidence="1">
    <location>
        <begin position="495"/>
        <end position="514"/>
    </location>
</feature>
<dbReference type="InterPro" id="IPR006886">
    <property type="entry name" value="RNA_pol_III_Rpc5"/>
</dbReference>
<dbReference type="Proteomes" id="UP000607653">
    <property type="component" value="Unassembled WGS sequence"/>
</dbReference>
<name>A0A822Z6I5_NELNU</name>
<dbReference type="GO" id="GO:0005634">
    <property type="term" value="C:nucleus"/>
    <property type="evidence" value="ECO:0007669"/>
    <property type="project" value="InterPro"/>
</dbReference>
<gene>
    <name evidence="2" type="ORF">HUJ06_014995</name>
</gene>
<sequence length="681" mass="76353">MDLDLDDLGIERPNGSSQAASRKPSRFLPKSSKPKLQPKPEPVSESEPTALPVKKQEDSQPSLDATVKAAFEPSPPPSASSTLNFMAKEEVEPKAEEAKEVPMEEDGDEDRVVRQIDVFFNPPPLDTDTQLYVLQYPLRPCWRPYELDERCKEVRIKPKSSEIEVDLRTYDGDNCNNDDADKNRKMTKQTLSSLWKPPNTTGYAVGVLIGNKLHLNPVHAVVQLRPSMEHLKSSNLKKSNIIPDEINEEKPAGPSKKQGKLLGSLDEQNQDDAESWVSLEYHQIDSSISRGYQQKMVARESSPIQFSMNSYDYLNSLCPGTSSDNNRVKGPSRRFLLSLPLEERFKIFLSKGTQVYRFTALKHFAPDKSDEDLLAVLQGYADLVQGLWVTKSALLCEGVQALARDYVLLCFSKGPLISYEKLNETGLSRDILKRVLNSLAIERPSFKDWKFKEPTDMLFTKNFPDIVREQQHRWEIREKKIKDLMHRPVKGGPTMKQNITNRPRTSSNADQSAKVNVNGTLGCGTVTMSDETREALPKALRELFRIHKVCSLQLICQGLRDLAVSKNNKAHARAAVAAAQGVSAPLPELQAVIDQVAINVHGVYVLKSSEEHPELDPLRNVVINLFCAKGPNACLKREEIFEAAKIALERTITPNELMKVTSELCISRSNAWFLKSGDGKP</sequence>
<dbReference type="PANTHER" id="PTHR12069:SF0">
    <property type="entry name" value="DNA-DIRECTED RNA POLYMERASE III SUBUNIT RPC5"/>
    <property type="match status" value="1"/>
</dbReference>
<evidence type="ECO:0008006" key="4">
    <source>
        <dbReference type="Google" id="ProtNLM"/>
    </source>
</evidence>
<comment type="caution">
    <text evidence="2">The sequence shown here is derived from an EMBL/GenBank/DDBJ whole genome shotgun (WGS) entry which is preliminary data.</text>
</comment>
<accession>A0A822Z6I5</accession>
<dbReference type="Pfam" id="PF04801">
    <property type="entry name" value="RPC5"/>
    <property type="match status" value="1"/>
</dbReference>
<protein>
    <recommendedName>
        <fullName evidence="4">DNA-directed RNA polymerase III subunit RPC5</fullName>
    </recommendedName>
</protein>
<dbReference type="GO" id="GO:0006351">
    <property type="term" value="P:DNA-templated transcription"/>
    <property type="evidence" value="ECO:0007669"/>
    <property type="project" value="InterPro"/>
</dbReference>